<dbReference type="EMBL" id="CP024785">
    <property type="protein sequence ID" value="AUB41299.1"/>
    <property type="molecule type" value="Genomic_DNA"/>
</dbReference>
<gene>
    <name evidence="1" type="ORF">COO91_06480</name>
    <name evidence="2" type="ORF">COO91_07347</name>
</gene>
<evidence type="ECO:0000313" key="3">
    <source>
        <dbReference type="Proteomes" id="UP000232003"/>
    </source>
</evidence>
<dbReference type="KEGG" id="nfl:COO91_06480"/>
<keyword evidence="3" id="KW-1185">Reference proteome</keyword>
<name>A0A2K8T0V7_9NOSO</name>
<organism evidence="2 3">
    <name type="scientific">Nostoc flagelliforme CCNUN1</name>
    <dbReference type="NCBI Taxonomy" id="2038116"/>
    <lineage>
        <taxon>Bacteria</taxon>
        <taxon>Bacillati</taxon>
        <taxon>Cyanobacteriota</taxon>
        <taxon>Cyanophyceae</taxon>
        <taxon>Nostocales</taxon>
        <taxon>Nostocaceae</taxon>
        <taxon>Nostoc</taxon>
    </lineage>
</organism>
<dbReference type="KEGG" id="nfl:COO91_07347"/>
<dbReference type="Proteomes" id="UP000232003">
    <property type="component" value="Chromosome"/>
</dbReference>
<sequence length="116" mass="12055">MTAITDLSWQQLETASGLNNLIILDSANGLTLRLSALTTAAVSTKNDKGVVQALYKLRELAALAQITANQNAVIGERLAAFPQSSTGTAVNGYVLTSGLIITKTPLQTNGILGANN</sequence>
<protein>
    <submittedName>
        <fullName evidence="2">Uncharacterized protein</fullName>
    </submittedName>
</protein>
<proteinExistence type="predicted"/>
<dbReference type="OrthoDB" id="488464at2"/>
<dbReference type="AlphaFoldDB" id="A0A2K8T0V7"/>
<evidence type="ECO:0000313" key="2">
    <source>
        <dbReference type="EMBL" id="AUB41299.1"/>
    </source>
</evidence>
<accession>A0A2K8T0V7</accession>
<dbReference type="RefSeq" id="WP_100901171.1">
    <property type="nucleotide sequence ID" value="NZ_CAWNNC010000001.1"/>
</dbReference>
<evidence type="ECO:0000313" key="1">
    <source>
        <dbReference type="EMBL" id="AUB40465.1"/>
    </source>
</evidence>
<reference evidence="2 3" key="1">
    <citation type="submission" date="2017-11" db="EMBL/GenBank/DDBJ databases">
        <title>Complete genome of a free-living desiccation-tolerant cyanobacterium and its photosynthetic adaptation to extreme terrestrial habitat.</title>
        <authorList>
            <person name="Shang J."/>
        </authorList>
    </citation>
    <scope>NUCLEOTIDE SEQUENCE [LARGE SCALE GENOMIC DNA]</scope>
    <source>
        <strain evidence="2 3">CCNUN1</strain>
    </source>
</reference>
<dbReference type="EMBL" id="CP024785">
    <property type="protein sequence ID" value="AUB40465.1"/>
    <property type="molecule type" value="Genomic_DNA"/>
</dbReference>